<dbReference type="Pfam" id="PF01381">
    <property type="entry name" value="HTH_3"/>
    <property type="match status" value="1"/>
</dbReference>
<comment type="caution">
    <text evidence="2">The sequence shown here is derived from an EMBL/GenBank/DDBJ whole genome shotgun (WGS) entry which is preliminary data.</text>
</comment>
<dbReference type="PATRIC" id="fig|999408.3.peg.4721"/>
<dbReference type="Gene3D" id="1.10.260.40">
    <property type="entry name" value="lambda repressor-like DNA-binding domains"/>
    <property type="match status" value="1"/>
</dbReference>
<dbReference type="Proteomes" id="UP000013085">
    <property type="component" value="Unassembled WGS sequence"/>
</dbReference>
<reference evidence="2 3" key="1">
    <citation type="submission" date="2013-01" db="EMBL/GenBank/DDBJ databases">
        <title>The Genome Sequence of Clostridium clostridioforme 90A8.</title>
        <authorList>
            <consortium name="The Broad Institute Genome Sequencing Platform"/>
            <person name="Earl A."/>
            <person name="Ward D."/>
            <person name="Feldgarden M."/>
            <person name="Gevers D."/>
            <person name="Courvalin P."/>
            <person name="Lambert T."/>
            <person name="Walker B."/>
            <person name="Young S.K."/>
            <person name="Zeng Q."/>
            <person name="Gargeya S."/>
            <person name="Fitzgerald M."/>
            <person name="Haas B."/>
            <person name="Abouelleil A."/>
            <person name="Alvarado L."/>
            <person name="Arachchi H.M."/>
            <person name="Berlin A.M."/>
            <person name="Chapman S.B."/>
            <person name="Dewar J."/>
            <person name="Goldberg J."/>
            <person name="Griggs A."/>
            <person name="Gujja S."/>
            <person name="Hansen M."/>
            <person name="Howarth C."/>
            <person name="Imamovic A."/>
            <person name="Larimer J."/>
            <person name="McCowan C."/>
            <person name="Murphy C."/>
            <person name="Neiman D."/>
            <person name="Pearson M."/>
            <person name="Priest M."/>
            <person name="Roberts A."/>
            <person name="Saif S."/>
            <person name="Shea T."/>
            <person name="Sisk P."/>
            <person name="Sykes S."/>
            <person name="Wortman J."/>
            <person name="Nusbaum C."/>
            <person name="Birren B."/>
        </authorList>
    </citation>
    <scope>NUCLEOTIDE SEQUENCE [LARGE SCALE GENOMIC DNA]</scope>
    <source>
        <strain evidence="2 3">90A8</strain>
    </source>
</reference>
<accession>A0A0E2H5D5</accession>
<organism evidence="2 3">
    <name type="scientific">[Clostridium] clostridioforme 90A8</name>
    <dbReference type="NCBI Taxonomy" id="999408"/>
    <lineage>
        <taxon>Bacteria</taxon>
        <taxon>Bacillati</taxon>
        <taxon>Bacillota</taxon>
        <taxon>Clostridia</taxon>
        <taxon>Lachnospirales</taxon>
        <taxon>Lachnospiraceae</taxon>
        <taxon>Enterocloster</taxon>
    </lineage>
</organism>
<dbReference type="HOGENOM" id="CLU_066192_38_0_9"/>
<proteinExistence type="predicted"/>
<dbReference type="SMART" id="SM00530">
    <property type="entry name" value="HTH_XRE"/>
    <property type="match status" value="1"/>
</dbReference>
<dbReference type="GeneID" id="57963979"/>
<gene>
    <name evidence="2" type="ORF">HMPREF1090_04401</name>
</gene>
<dbReference type="EMBL" id="AGYR01000050">
    <property type="protein sequence ID" value="ENZ09575.1"/>
    <property type="molecule type" value="Genomic_DNA"/>
</dbReference>
<feature type="domain" description="HTH cro/C1-type" evidence="1">
    <location>
        <begin position="20"/>
        <end position="77"/>
    </location>
</feature>
<dbReference type="GO" id="GO:0003677">
    <property type="term" value="F:DNA binding"/>
    <property type="evidence" value="ECO:0007669"/>
    <property type="project" value="InterPro"/>
</dbReference>
<sequence>MKISYNSQPQRNLIGNQIFKLRKSRKLSQKEMAAQLQVQGYYFSELTILRIEKGKRLVTDIELKILCDYFHITPNDLLGYGDDGRLV</sequence>
<evidence type="ECO:0000313" key="3">
    <source>
        <dbReference type="Proteomes" id="UP000013085"/>
    </source>
</evidence>
<dbReference type="RefSeq" id="WP_002586998.1">
    <property type="nucleotide sequence ID" value="NZ_KB850984.1"/>
</dbReference>
<dbReference type="AlphaFoldDB" id="A0A0E2H5D5"/>
<dbReference type="InterPro" id="IPR010982">
    <property type="entry name" value="Lambda_DNA-bd_dom_sf"/>
</dbReference>
<evidence type="ECO:0000313" key="2">
    <source>
        <dbReference type="EMBL" id="ENZ09575.1"/>
    </source>
</evidence>
<evidence type="ECO:0000259" key="1">
    <source>
        <dbReference type="PROSITE" id="PS50943"/>
    </source>
</evidence>
<dbReference type="PROSITE" id="PS50943">
    <property type="entry name" value="HTH_CROC1"/>
    <property type="match status" value="1"/>
</dbReference>
<dbReference type="SUPFAM" id="SSF47413">
    <property type="entry name" value="lambda repressor-like DNA-binding domains"/>
    <property type="match status" value="1"/>
</dbReference>
<dbReference type="InterPro" id="IPR001387">
    <property type="entry name" value="Cro/C1-type_HTH"/>
</dbReference>
<name>A0A0E2H5D5_9FIRM</name>
<dbReference type="CDD" id="cd00093">
    <property type="entry name" value="HTH_XRE"/>
    <property type="match status" value="1"/>
</dbReference>
<protein>
    <recommendedName>
        <fullName evidence="1">HTH cro/C1-type domain-containing protein</fullName>
    </recommendedName>
</protein>